<protein>
    <submittedName>
        <fullName evidence="2">Uncharacterized protein</fullName>
    </submittedName>
</protein>
<proteinExistence type="predicted"/>
<geneLocation type="plasmid" evidence="2 3">
    <name>pJFP838A</name>
</geneLocation>
<evidence type="ECO:0000256" key="1">
    <source>
        <dbReference type="SAM" id="Coils"/>
    </source>
</evidence>
<dbReference type="EMBL" id="CP013615">
    <property type="protein sequence ID" value="AMN31066.1"/>
    <property type="molecule type" value="Genomic_DNA"/>
</dbReference>
<reference evidence="2 3" key="1">
    <citation type="journal article" date="2016" name="PLoS ONE">
        <title>Plasmid Characterization and Chromosome Analysis of Two netF+ Clostridium perfringens Isolates Associated with Foal and Canine Necrotizing Enteritis.</title>
        <authorList>
            <person name="Mehdizadeh Gohari I."/>
            <person name="Kropinski A.M."/>
            <person name="Weese S.J."/>
            <person name="Parreira V.R."/>
            <person name="Whitehead A.E."/>
            <person name="Boerlin P."/>
            <person name="Prescott J.F."/>
        </authorList>
    </citation>
    <scope>NUCLEOTIDE SEQUENCE [LARGE SCALE GENOMIC DNA]</scope>
    <source>
        <strain evidence="2 3">JP838</strain>
        <plasmid evidence="3">Plasmid pJFP838A</plasmid>
    </source>
</reference>
<gene>
    <name evidence="2" type="ORF">JFP838_pA0150</name>
</gene>
<evidence type="ECO:0000313" key="3">
    <source>
        <dbReference type="Proteomes" id="UP000070260"/>
    </source>
</evidence>
<organism evidence="2 3">
    <name type="scientific">Clostridium perfringens</name>
    <dbReference type="NCBI Taxonomy" id="1502"/>
    <lineage>
        <taxon>Bacteria</taxon>
        <taxon>Bacillati</taxon>
        <taxon>Bacillota</taxon>
        <taxon>Clostridia</taxon>
        <taxon>Eubacteriales</taxon>
        <taxon>Clostridiaceae</taxon>
        <taxon>Clostridium</taxon>
    </lineage>
</organism>
<dbReference type="OrthoDB" id="1839890at2"/>
<evidence type="ECO:0000313" key="2">
    <source>
        <dbReference type="EMBL" id="AMN31066.1"/>
    </source>
</evidence>
<keyword evidence="2" id="KW-0614">Plasmid</keyword>
<feature type="coiled-coil region" evidence="1">
    <location>
        <begin position="24"/>
        <end position="51"/>
    </location>
</feature>
<sequence>MKAFELFNQQLIKEDLTKVDKDLLKKYNYNMNELKEKFNKYNLNIDNLYLNEKGPFSNFIYLGEYCSTEIYLDKDFLEDERLGLPIILARNENFKNMFLKEEYSLIFHPEFNNMALYYFLKHYKNINKDRLFEIFIVCYQSISFGFKYISEEVLEYIFKYKPTTKEVLDKMIDDDVIHHNTTTDDYLTIYRGQGSKSLDIRKAKSWSLSYEVANRFAVFSNGELLEGKVKVSDIIDYIPGGEEEVLVNYKDIHFK</sequence>
<dbReference type="Proteomes" id="UP000070260">
    <property type="component" value="Plasmid pJFP838A"/>
</dbReference>
<dbReference type="AlphaFoldDB" id="A0A140GRA7"/>
<name>A0A140GRA7_CLOPF</name>
<dbReference type="RefSeq" id="WP_061429671.1">
    <property type="nucleotide sequence ID" value="NZ_CATNZX010000001.1"/>
</dbReference>
<dbReference type="PATRIC" id="fig|1502.177.peg.3357"/>
<keyword evidence="1" id="KW-0175">Coiled coil</keyword>
<accession>A0A140GRA7</accession>